<keyword evidence="1" id="KW-0732">Signal</keyword>
<reference evidence="2 3" key="1">
    <citation type="submission" date="2020-07" db="EMBL/GenBank/DDBJ databases">
        <title>Definition of the novel symbiovar canariense within Mesorhizobium novociceri, a new species of genus Mesorhizobium nodulating Cicer canariense in the Caldera de Taburiente National Park (La Palma, Canary Islands).</title>
        <authorList>
            <person name="Leon-Barrios M."/>
            <person name="Perez-Yepez J."/>
            <person name="Flores-Felix J.D."/>
            <person name="Ramirez-Baena M.H."/>
            <person name="Pulido-Suarez L."/>
            <person name="Igual J.M."/>
            <person name="Velazquez E."/>
            <person name="Peix A."/>
        </authorList>
    </citation>
    <scope>NUCLEOTIDE SEQUENCE [LARGE SCALE GENOMIC DNA]</scope>
    <source>
        <strain evidence="2 3">CCANP35</strain>
    </source>
</reference>
<dbReference type="Pfam" id="PF11776">
    <property type="entry name" value="RcnB"/>
    <property type="match status" value="1"/>
</dbReference>
<dbReference type="Proteomes" id="UP000558284">
    <property type="component" value="Unassembled WGS sequence"/>
</dbReference>
<feature type="signal peptide" evidence="1">
    <location>
        <begin position="1"/>
        <end position="23"/>
    </location>
</feature>
<dbReference type="EMBL" id="JACDTY010000007">
    <property type="protein sequence ID" value="MBA1141816.1"/>
    <property type="molecule type" value="Genomic_DNA"/>
</dbReference>
<evidence type="ECO:0000313" key="3">
    <source>
        <dbReference type="Proteomes" id="UP000558284"/>
    </source>
</evidence>
<evidence type="ECO:0000313" key="2">
    <source>
        <dbReference type="EMBL" id="MBA1141816.1"/>
    </source>
</evidence>
<keyword evidence="3" id="KW-1185">Reference proteome</keyword>
<name>A0A838B5C8_9HYPH</name>
<evidence type="ECO:0000256" key="1">
    <source>
        <dbReference type="SAM" id="SignalP"/>
    </source>
</evidence>
<sequence>MERIVLSALAFSMLAATSLAGQAAPVNAPVAPQSSYTNVDWQKPTNRDVKKRIIQKRVVKKTVVVKRSHWRNGQKYSSWKRHQPIRDYGRYGLHRPGRGQEWIRVGNDYVLVSILSGIIFGAIAAQ</sequence>
<accession>A0A838B5C8</accession>
<dbReference type="Gene3D" id="3.10.450.160">
    <property type="entry name" value="inner membrane protein cigr"/>
    <property type="match status" value="1"/>
</dbReference>
<proteinExistence type="predicted"/>
<protein>
    <submittedName>
        <fullName evidence="2">RcnB family protein</fullName>
    </submittedName>
</protein>
<gene>
    <name evidence="2" type="ORF">H0241_16340</name>
</gene>
<comment type="caution">
    <text evidence="2">The sequence shown here is derived from an EMBL/GenBank/DDBJ whole genome shotgun (WGS) entry which is preliminary data.</text>
</comment>
<organism evidence="2 3">
    <name type="scientific">Mesorhizobium neociceri</name>
    <dbReference type="NCBI Taxonomy" id="1307853"/>
    <lineage>
        <taxon>Bacteria</taxon>
        <taxon>Pseudomonadati</taxon>
        <taxon>Pseudomonadota</taxon>
        <taxon>Alphaproteobacteria</taxon>
        <taxon>Hyphomicrobiales</taxon>
        <taxon>Phyllobacteriaceae</taxon>
        <taxon>Mesorhizobium</taxon>
    </lineage>
</organism>
<dbReference type="AlphaFoldDB" id="A0A838B5C8"/>
<dbReference type="InterPro" id="IPR024572">
    <property type="entry name" value="RcnB"/>
</dbReference>
<feature type="chain" id="PRO_5032829348" evidence="1">
    <location>
        <begin position="24"/>
        <end position="126"/>
    </location>
</feature>
<dbReference type="RefSeq" id="WP_181058688.1">
    <property type="nucleotide sequence ID" value="NZ_JACDTY010000007.1"/>
</dbReference>